<keyword evidence="2" id="KW-0315">Glutamine amidotransferase</keyword>
<dbReference type="HOGENOM" id="CLU_054974_3_1_0"/>
<keyword evidence="2" id="KW-0808">Transferase</keyword>
<dbReference type="PANTHER" id="PTHR42695:SF5">
    <property type="entry name" value="GLUTAMINE AMIDOTRANSFERASE YLR126C-RELATED"/>
    <property type="match status" value="1"/>
</dbReference>
<dbReference type="AlphaFoldDB" id="A0A059XZ86"/>
<dbReference type="InterPro" id="IPR017926">
    <property type="entry name" value="GATASE"/>
</dbReference>
<reference evidence="3" key="1">
    <citation type="submission" date="2014-02" db="EMBL/GenBank/DDBJ databases">
        <title>Complete genome sequence and comparative genomic analysis of the nitrogen-fixing bacterium Leptospirillum ferriphilum YSK.</title>
        <authorList>
            <person name="Guo X."/>
            <person name="Yin H."/>
            <person name="Liang Y."/>
            <person name="Hu Q."/>
            <person name="Ma L."/>
            <person name="Xiao Y."/>
            <person name="Zhang X."/>
            <person name="Qiu G."/>
            <person name="Liu X."/>
        </authorList>
    </citation>
    <scope>NUCLEOTIDE SEQUENCE [LARGE SCALE GENOMIC DNA]</scope>
    <source>
        <strain evidence="3">YSK</strain>
    </source>
</reference>
<gene>
    <name evidence="2" type="ORF">Y981_07095</name>
</gene>
<organism evidence="2 3">
    <name type="scientific">Leptospirillum ferriphilum YSK</name>
    <dbReference type="NCBI Taxonomy" id="1441628"/>
    <lineage>
        <taxon>Bacteria</taxon>
        <taxon>Pseudomonadati</taxon>
        <taxon>Nitrospirota</taxon>
        <taxon>Nitrospiria</taxon>
        <taxon>Nitrospirales</taxon>
        <taxon>Nitrospiraceae</taxon>
        <taxon>Leptospirillum</taxon>
    </lineage>
</organism>
<evidence type="ECO:0000313" key="2">
    <source>
        <dbReference type="EMBL" id="AIA30596.1"/>
    </source>
</evidence>
<dbReference type="Pfam" id="PF00117">
    <property type="entry name" value="GATase"/>
    <property type="match status" value="1"/>
</dbReference>
<accession>A0A059XZ86</accession>
<reference evidence="2 3" key="2">
    <citation type="journal article" date="2015" name="Biomed. Res. Int.">
        <title>Effects of Arsenite Resistance on the Growth and Functional Gene Expression of Leptospirillum ferriphilum and Acidithiobacillus thiooxidans in Pure Culture and Coculture.</title>
        <authorList>
            <person name="Jiang H."/>
            <person name="Liang Y."/>
            <person name="Yin H."/>
            <person name="Xiao Y."/>
            <person name="Guo X."/>
            <person name="Xu Y."/>
            <person name="Hu Q."/>
            <person name="Liu H."/>
            <person name="Liu X."/>
        </authorList>
    </citation>
    <scope>NUCLEOTIDE SEQUENCE [LARGE SCALE GENOMIC DNA]</scope>
    <source>
        <strain evidence="2 3">YSK</strain>
    </source>
</reference>
<dbReference type="EMBL" id="CP007243">
    <property type="protein sequence ID" value="AIA30596.1"/>
    <property type="molecule type" value="Genomic_DNA"/>
</dbReference>
<dbReference type="GO" id="GO:0016740">
    <property type="term" value="F:transferase activity"/>
    <property type="evidence" value="ECO:0007669"/>
    <property type="project" value="UniProtKB-KW"/>
</dbReference>
<dbReference type="KEGG" id="lfp:Y981_07095"/>
<dbReference type="EC" id="6.3.5.2" evidence="2"/>
<keyword evidence="3" id="KW-1185">Reference proteome</keyword>
<protein>
    <submittedName>
        <fullName evidence="2">Glutamine amidotransferase</fullName>
        <ecNumber evidence="2">6.3.5.2</ecNumber>
    </submittedName>
</protein>
<dbReference type="NCBIfam" id="NF005458">
    <property type="entry name" value="PRK07053.1"/>
    <property type="match status" value="1"/>
</dbReference>
<dbReference type="SUPFAM" id="SSF52317">
    <property type="entry name" value="Class I glutamine amidotransferase-like"/>
    <property type="match status" value="1"/>
</dbReference>
<dbReference type="InterPro" id="IPR044992">
    <property type="entry name" value="ChyE-like"/>
</dbReference>
<keyword evidence="2" id="KW-0436">Ligase</keyword>
<feature type="domain" description="Glutamine amidotransferase" evidence="1">
    <location>
        <begin position="20"/>
        <end position="182"/>
    </location>
</feature>
<dbReference type="CDD" id="cd01741">
    <property type="entry name" value="GATase1_1"/>
    <property type="match status" value="1"/>
</dbReference>
<dbReference type="PROSITE" id="PS51273">
    <property type="entry name" value="GATASE_TYPE_1"/>
    <property type="match status" value="1"/>
</dbReference>
<evidence type="ECO:0000313" key="3">
    <source>
        <dbReference type="Proteomes" id="UP000027059"/>
    </source>
</evidence>
<dbReference type="OrthoDB" id="9794816at2"/>
<dbReference type="Proteomes" id="UP000027059">
    <property type="component" value="Chromosome"/>
</dbReference>
<name>A0A059XZ86_9BACT</name>
<dbReference type="GO" id="GO:0003922">
    <property type="term" value="F:GMP synthase (glutamine-hydrolyzing) activity"/>
    <property type="evidence" value="ECO:0007669"/>
    <property type="project" value="UniProtKB-EC"/>
</dbReference>
<dbReference type="Gene3D" id="3.40.50.880">
    <property type="match status" value="1"/>
</dbReference>
<sequence>MKSVCIIQHVPFETPGVLLDVFQEMRFPLKMVEAPFLGELSEMDMRPDILVVMGGPIGAYEESSYPFLKEEMKWIERHLAGGGIFLGICLGSQILARVMGARVYPGKGKEIGWFPLSLNDAGKSSPLVKLEGRPVLHWHGDTFDLPECATLLASTGSYPHQAFSAGKRVLGLQFHLEVTPRDLERWYVGHACEISGESRLDVSAMRRQGKKHSGELLPVAKTIFRDWLENALLPE</sequence>
<dbReference type="PANTHER" id="PTHR42695">
    <property type="entry name" value="GLUTAMINE AMIDOTRANSFERASE YLR126C-RELATED"/>
    <property type="match status" value="1"/>
</dbReference>
<dbReference type="InterPro" id="IPR029062">
    <property type="entry name" value="Class_I_gatase-like"/>
</dbReference>
<evidence type="ECO:0000259" key="1">
    <source>
        <dbReference type="Pfam" id="PF00117"/>
    </source>
</evidence>
<proteinExistence type="predicted"/>
<dbReference type="RefSeq" id="WP_038505390.1">
    <property type="nucleotide sequence ID" value="NZ_CP007243.1"/>
</dbReference>
<dbReference type="GO" id="GO:0005829">
    <property type="term" value="C:cytosol"/>
    <property type="evidence" value="ECO:0007669"/>
    <property type="project" value="TreeGrafter"/>
</dbReference>